<reference evidence="4 5" key="1">
    <citation type="submission" date="2020-08" db="EMBL/GenBank/DDBJ databases">
        <authorList>
            <person name="Liu C."/>
            <person name="Sun Q."/>
        </authorList>
    </citation>
    <scope>NUCLEOTIDE SEQUENCE [LARGE SCALE GENOMIC DNA]</scope>
    <source>
        <strain evidence="4 5">NSJ-61</strain>
    </source>
</reference>
<dbReference type="Pfam" id="PF00005">
    <property type="entry name" value="ABC_tran"/>
    <property type="match status" value="1"/>
</dbReference>
<dbReference type="KEGG" id="ehn:H9Q80_02605"/>
<dbReference type="GO" id="GO:0016887">
    <property type="term" value="F:ATP hydrolysis activity"/>
    <property type="evidence" value="ECO:0007669"/>
    <property type="project" value="InterPro"/>
</dbReference>
<gene>
    <name evidence="4" type="ORF">H9Q80_02605</name>
</gene>
<accession>A0A7G9GPY0</accession>
<dbReference type="PANTHER" id="PTHR43158">
    <property type="entry name" value="SKFA PEPTIDE EXPORT ATP-BINDING PROTEIN SKFE"/>
    <property type="match status" value="1"/>
</dbReference>
<protein>
    <submittedName>
        <fullName evidence="4">ABC transporter ATP-binding protein</fullName>
    </submittedName>
</protein>
<proteinExistence type="predicted"/>
<dbReference type="GO" id="GO:0005524">
    <property type="term" value="F:ATP binding"/>
    <property type="evidence" value="ECO:0007669"/>
    <property type="project" value="UniProtKB-KW"/>
</dbReference>
<dbReference type="InterPro" id="IPR003439">
    <property type="entry name" value="ABC_transporter-like_ATP-bd"/>
</dbReference>
<dbReference type="CDD" id="cd03230">
    <property type="entry name" value="ABC_DR_subfamily_A"/>
    <property type="match status" value="1"/>
</dbReference>
<dbReference type="PROSITE" id="PS00211">
    <property type="entry name" value="ABC_TRANSPORTER_1"/>
    <property type="match status" value="1"/>
</dbReference>
<evidence type="ECO:0000256" key="2">
    <source>
        <dbReference type="ARBA" id="ARBA00022840"/>
    </source>
</evidence>
<evidence type="ECO:0000313" key="4">
    <source>
        <dbReference type="EMBL" id="QNM12862.1"/>
    </source>
</evidence>
<evidence type="ECO:0000259" key="3">
    <source>
        <dbReference type="PROSITE" id="PS50893"/>
    </source>
</evidence>
<dbReference type="SMART" id="SM00382">
    <property type="entry name" value="AAA"/>
    <property type="match status" value="1"/>
</dbReference>
<dbReference type="InterPro" id="IPR003593">
    <property type="entry name" value="AAA+_ATPase"/>
</dbReference>
<dbReference type="RefSeq" id="WP_117454012.1">
    <property type="nucleotide sequence ID" value="NZ_CP060636.1"/>
</dbReference>
<dbReference type="InterPro" id="IPR017871">
    <property type="entry name" value="ABC_transporter-like_CS"/>
</dbReference>
<evidence type="ECO:0000313" key="5">
    <source>
        <dbReference type="Proteomes" id="UP000515856"/>
    </source>
</evidence>
<dbReference type="Gene3D" id="3.40.50.300">
    <property type="entry name" value="P-loop containing nucleotide triphosphate hydrolases"/>
    <property type="match status" value="1"/>
</dbReference>
<dbReference type="PANTHER" id="PTHR43158:SF7">
    <property type="entry name" value="ABC TRANSPORTER, ATP-BINDING PROTEIN"/>
    <property type="match status" value="1"/>
</dbReference>
<name>A0A7G9GPY0_9FIRM</name>
<dbReference type="SUPFAM" id="SSF52540">
    <property type="entry name" value="P-loop containing nucleoside triphosphate hydrolases"/>
    <property type="match status" value="1"/>
</dbReference>
<dbReference type="AlphaFoldDB" id="A0A7G9GPY0"/>
<organism evidence="4 5">
    <name type="scientific">[Eubacterium] hominis</name>
    <dbReference type="NCBI Taxonomy" id="2764325"/>
    <lineage>
        <taxon>Bacteria</taxon>
        <taxon>Bacillati</taxon>
        <taxon>Bacillota</taxon>
        <taxon>Erysipelotrichia</taxon>
        <taxon>Erysipelotrichales</taxon>
        <taxon>Erysipelotrichaceae</taxon>
        <taxon>Amedibacillus</taxon>
    </lineage>
</organism>
<dbReference type="Proteomes" id="UP000515856">
    <property type="component" value="Chromosome"/>
</dbReference>
<keyword evidence="5" id="KW-1185">Reference proteome</keyword>
<evidence type="ECO:0000256" key="1">
    <source>
        <dbReference type="ARBA" id="ARBA00022741"/>
    </source>
</evidence>
<dbReference type="PROSITE" id="PS50893">
    <property type="entry name" value="ABC_TRANSPORTER_2"/>
    <property type="match status" value="1"/>
</dbReference>
<dbReference type="InterPro" id="IPR027417">
    <property type="entry name" value="P-loop_NTPase"/>
</dbReference>
<sequence>MKIKLENVEKTIKGQMIFQNVNVELISGHIYGFVGYNGCGKTMLLRIISNLVKPSEGMISLDEQPYSAIKSMPKIGIVLEKPDFFNELSGLKNLEMLAKIRNEIHTDKIMEAIKKVGLLTQENKKVGKYSLGMRQRLGIAQAIMEDNDILILDEITSGLDEDGVKMIYDILKEEREKGKLIIITSHNKIDIEELCDETFKFNNGTVHAYETD</sequence>
<keyword evidence="2 4" id="KW-0067">ATP-binding</keyword>
<feature type="domain" description="ABC transporter" evidence="3">
    <location>
        <begin position="3"/>
        <end position="212"/>
    </location>
</feature>
<dbReference type="EMBL" id="CP060636">
    <property type="protein sequence ID" value="QNM12862.1"/>
    <property type="molecule type" value="Genomic_DNA"/>
</dbReference>
<keyword evidence="1" id="KW-0547">Nucleotide-binding</keyword>